<dbReference type="PRINTS" id="PR00367">
    <property type="entry name" value="ETHRSPELEMNT"/>
</dbReference>
<keyword evidence="4" id="KW-0238">DNA-binding</keyword>
<dbReference type="Pfam" id="PF00847">
    <property type="entry name" value="AP2"/>
    <property type="match status" value="1"/>
</dbReference>
<dbReference type="PANTHER" id="PTHR31190:SF489">
    <property type="entry name" value="ETHYLENE-RESPONSIVE TRANSCRIPTION FACTOR ERF113-RELATED"/>
    <property type="match status" value="1"/>
</dbReference>
<feature type="domain" description="AP2/ERF" evidence="8">
    <location>
        <begin position="37"/>
        <end position="94"/>
    </location>
</feature>
<evidence type="ECO:0000256" key="3">
    <source>
        <dbReference type="ARBA" id="ARBA00023015"/>
    </source>
</evidence>
<dbReference type="SMART" id="SM00380">
    <property type="entry name" value="AP2"/>
    <property type="match status" value="1"/>
</dbReference>
<evidence type="ECO:0000256" key="2">
    <source>
        <dbReference type="ARBA" id="ARBA00022821"/>
    </source>
</evidence>
<feature type="compositionally biased region" description="Polar residues" evidence="7">
    <location>
        <begin position="176"/>
        <end position="193"/>
    </location>
</feature>
<comment type="caution">
    <text evidence="9">The sequence shown here is derived from an EMBL/GenBank/DDBJ whole genome shotgun (WGS) entry which is preliminary data.</text>
</comment>
<dbReference type="InterPro" id="IPR044808">
    <property type="entry name" value="ERF_plant"/>
</dbReference>
<protein>
    <submittedName>
        <fullName evidence="9">Ethylene-responsive transcription factor</fullName>
    </submittedName>
</protein>
<dbReference type="InterPro" id="IPR036955">
    <property type="entry name" value="AP2/ERF_dom_sf"/>
</dbReference>
<keyword evidence="6" id="KW-0539">Nucleus</keyword>
<evidence type="ECO:0000256" key="7">
    <source>
        <dbReference type="SAM" id="MobiDB-lite"/>
    </source>
</evidence>
<evidence type="ECO:0000313" key="9">
    <source>
        <dbReference type="EMBL" id="KAL2519764.1"/>
    </source>
</evidence>
<dbReference type="PANTHER" id="PTHR31190">
    <property type="entry name" value="DNA-BINDING DOMAIN"/>
    <property type="match status" value="1"/>
</dbReference>
<feature type="region of interest" description="Disordered" evidence="7">
    <location>
        <begin position="14"/>
        <end position="41"/>
    </location>
</feature>
<dbReference type="EMBL" id="JBFOLK010000004">
    <property type="protein sequence ID" value="KAL2519764.1"/>
    <property type="molecule type" value="Genomic_DNA"/>
</dbReference>
<dbReference type="Proteomes" id="UP001604336">
    <property type="component" value="Unassembled WGS sequence"/>
</dbReference>
<feature type="region of interest" description="Disordered" evidence="7">
    <location>
        <begin position="174"/>
        <end position="230"/>
    </location>
</feature>
<evidence type="ECO:0000256" key="1">
    <source>
        <dbReference type="ARBA" id="ARBA00004123"/>
    </source>
</evidence>
<organism evidence="9 10">
    <name type="scientific">Abeliophyllum distichum</name>
    <dbReference type="NCBI Taxonomy" id="126358"/>
    <lineage>
        <taxon>Eukaryota</taxon>
        <taxon>Viridiplantae</taxon>
        <taxon>Streptophyta</taxon>
        <taxon>Embryophyta</taxon>
        <taxon>Tracheophyta</taxon>
        <taxon>Spermatophyta</taxon>
        <taxon>Magnoliopsida</taxon>
        <taxon>eudicotyledons</taxon>
        <taxon>Gunneridae</taxon>
        <taxon>Pentapetalae</taxon>
        <taxon>asterids</taxon>
        <taxon>lamiids</taxon>
        <taxon>Lamiales</taxon>
        <taxon>Oleaceae</taxon>
        <taxon>Forsythieae</taxon>
        <taxon>Abeliophyllum</taxon>
    </lineage>
</organism>
<evidence type="ECO:0000256" key="6">
    <source>
        <dbReference type="ARBA" id="ARBA00023242"/>
    </source>
</evidence>
<keyword evidence="2" id="KW-0611">Plant defense</keyword>
<dbReference type="CDD" id="cd00018">
    <property type="entry name" value="AP2"/>
    <property type="match status" value="1"/>
</dbReference>
<feature type="compositionally biased region" description="Low complexity" evidence="7">
    <location>
        <begin position="194"/>
        <end position="204"/>
    </location>
</feature>
<dbReference type="AlphaFoldDB" id="A0ABD1U430"/>
<keyword evidence="3" id="KW-0805">Transcription regulation</keyword>
<dbReference type="InterPro" id="IPR001471">
    <property type="entry name" value="AP2/ERF_dom"/>
</dbReference>
<dbReference type="InterPro" id="IPR016177">
    <property type="entry name" value="DNA-bd_dom_sf"/>
</dbReference>
<dbReference type="FunFam" id="3.30.730.10:FF:000001">
    <property type="entry name" value="Ethylene-responsive transcription factor 2"/>
    <property type="match status" value="1"/>
</dbReference>
<evidence type="ECO:0000256" key="4">
    <source>
        <dbReference type="ARBA" id="ARBA00023125"/>
    </source>
</evidence>
<dbReference type="GO" id="GO:0006952">
    <property type="term" value="P:defense response"/>
    <property type="evidence" value="ECO:0007669"/>
    <property type="project" value="UniProtKB-KW"/>
</dbReference>
<name>A0ABD1U430_9LAMI</name>
<accession>A0ABD1U430</accession>
<evidence type="ECO:0000259" key="8">
    <source>
        <dbReference type="PROSITE" id="PS51032"/>
    </source>
</evidence>
<evidence type="ECO:0000313" key="10">
    <source>
        <dbReference type="Proteomes" id="UP001604336"/>
    </source>
</evidence>
<dbReference type="GO" id="GO:0005634">
    <property type="term" value="C:nucleus"/>
    <property type="evidence" value="ECO:0007669"/>
    <property type="project" value="UniProtKB-SubCell"/>
</dbReference>
<evidence type="ECO:0000256" key="5">
    <source>
        <dbReference type="ARBA" id="ARBA00023163"/>
    </source>
</evidence>
<comment type="subcellular location">
    <subcellularLocation>
        <location evidence="1">Nucleus</location>
    </subcellularLocation>
</comment>
<gene>
    <name evidence="9" type="ORF">Adt_16011</name>
</gene>
<dbReference type="Gene3D" id="3.30.730.10">
    <property type="entry name" value="AP2/ERF domain"/>
    <property type="match status" value="1"/>
</dbReference>
<keyword evidence="10" id="KW-1185">Reference proteome</keyword>
<dbReference type="PROSITE" id="PS51032">
    <property type="entry name" value="AP2_ERF"/>
    <property type="match status" value="1"/>
</dbReference>
<keyword evidence="5" id="KW-0804">Transcription</keyword>
<sequence>MISGLTRIMGATHQEISSEDQHHPTQTQQDQGSVRRHYRGVRQRPWGKWAAEIRDPKKAARVWLGTFETAEDAARAYDDAALKFKGTKAKLNFPERVQGNTELRYISGSDGGGASSNFPADHQQQQIDQVAYNNYDPIMSQNTFPGLQQYAQLLSSSDADFPYFSSALYNQGGGYSTSQMPDHSSVTTPSLVPQQHQQPQQDFQNFPSEFQGFSGLDFNSKYGNDFDSRN</sequence>
<reference evidence="10" key="1">
    <citation type="submission" date="2024-07" db="EMBL/GenBank/DDBJ databases">
        <title>Two chromosome-level genome assemblies of Korean endemic species Abeliophyllum distichum and Forsythia ovata (Oleaceae).</title>
        <authorList>
            <person name="Jang H."/>
        </authorList>
    </citation>
    <scope>NUCLEOTIDE SEQUENCE [LARGE SCALE GENOMIC DNA]</scope>
</reference>
<dbReference type="SUPFAM" id="SSF54171">
    <property type="entry name" value="DNA-binding domain"/>
    <property type="match status" value="1"/>
</dbReference>
<proteinExistence type="predicted"/>
<dbReference type="GO" id="GO:0003677">
    <property type="term" value="F:DNA binding"/>
    <property type="evidence" value="ECO:0007669"/>
    <property type="project" value="UniProtKB-KW"/>
</dbReference>